<dbReference type="EMBL" id="JRHO01000014">
    <property type="protein sequence ID" value="KGK97788.1"/>
    <property type="molecule type" value="Genomic_DNA"/>
</dbReference>
<dbReference type="Gene3D" id="3.30.950.10">
    <property type="entry name" value="Methyltransferase, Cobalt-precorrin-4 Transmethylase, Domain 2"/>
    <property type="match status" value="1"/>
</dbReference>
<protein>
    <recommendedName>
        <fullName evidence="6">Diphthine synthase</fullName>
        <ecNumber evidence="6">2.1.1.98</ecNumber>
    </recommendedName>
    <alternativeName>
        <fullName evidence="6">Diphthamide biosynthesis methyltransferase</fullName>
    </alternativeName>
</protein>
<organism evidence="9 10">
    <name type="scientific">Methanococcoides methylutens</name>
    <dbReference type="NCBI Taxonomy" id="2226"/>
    <lineage>
        <taxon>Archaea</taxon>
        <taxon>Methanobacteriati</taxon>
        <taxon>Methanobacteriota</taxon>
        <taxon>Stenosarchaea group</taxon>
        <taxon>Methanomicrobia</taxon>
        <taxon>Methanosarcinales</taxon>
        <taxon>Methanosarcinaceae</taxon>
        <taxon>Methanococcoides</taxon>
    </lineage>
</organism>
<feature type="binding site" evidence="6 7">
    <location>
        <position position="88"/>
    </location>
    <ligand>
        <name>S-adenosyl-L-methionine</name>
        <dbReference type="ChEBI" id="CHEBI:59789"/>
    </ligand>
</feature>
<evidence type="ECO:0000313" key="10">
    <source>
        <dbReference type="Proteomes" id="UP000029859"/>
    </source>
</evidence>
<name>A0A099T100_METMT</name>
<comment type="pathway">
    <text evidence="1 6">Protein modification; peptidyl-diphthamide biosynthesis.</text>
</comment>
<keyword evidence="3 6" id="KW-0489">Methyltransferase</keyword>
<dbReference type="GO" id="GO:0004164">
    <property type="term" value="F:diphthine synthase activity"/>
    <property type="evidence" value="ECO:0007669"/>
    <property type="project" value="UniProtKB-UniRule"/>
</dbReference>
<feature type="domain" description="Tetrapyrrole methylase" evidence="8">
    <location>
        <begin position="4"/>
        <end position="191"/>
    </location>
</feature>
<evidence type="ECO:0000256" key="5">
    <source>
        <dbReference type="ARBA" id="ARBA00022691"/>
    </source>
</evidence>
<dbReference type="Pfam" id="PF00590">
    <property type="entry name" value="TP_methylase"/>
    <property type="match status" value="1"/>
</dbReference>
<dbReference type="GO" id="GO:0017183">
    <property type="term" value="P:protein histidyl modification to diphthamide"/>
    <property type="evidence" value="ECO:0007669"/>
    <property type="project" value="UniProtKB-UniRule"/>
</dbReference>
<dbReference type="OrthoDB" id="39139at2157"/>
<evidence type="ECO:0000256" key="2">
    <source>
        <dbReference type="ARBA" id="ARBA00006729"/>
    </source>
</evidence>
<comment type="similarity">
    <text evidence="2 6">Belongs to the diphthine synthase family.</text>
</comment>
<dbReference type="SUPFAM" id="SSF53790">
    <property type="entry name" value="Tetrapyrrole methylase"/>
    <property type="match status" value="1"/>
</dbReference>
<dbReference type="InterPro" id="IPR035996">
    <property type="entry name" value="4pyrrol_Methylase_sf"/>
</dbReference>
<feature type="binding site" evidence="6 7">
    <location>
        <position position="170"/>
    </location>
    <ligand>
        <name>S-adenosyl-L-methionine</name>
        <dbReference type="ChEBI" id="CHEBI:59789"/>
    </ligand>
</feature>
<sequence length="267" mass="29264">MLDFVGLGLFDEKDISLKGLEKIHNADKVYVEFYTSILMGTDLEKMEELYQKKITVLSREDVEQHAEEWIADAKDMNVVFLTGGDTMVSTTHVDLRLRALDMGIETSLVHGASIASAICGLSGLQNYRFGKAATVPHPYVTSRGSRVVSETPYDTIKMNMDNGLHTAVFLDIDKDKGYMTVNEALEILLEVEGKRGEGVMTDRISVGIARAGSPSPVVKADYAQSLKSFDFGEPLHILIIPASLHFVEAEALVKLAGAPEAILEDVD</sequence>
<feature type="binding site" evidence="6 7">
    <location>
        <begin position="113"/>
        <end position="114"/>
    </location>
    <ligand>
        <name>S-adenosyl-L-methionine</name>
        <dbReference type="ChEBI" id="CHEBI:59789"/>
    </ligand>
</feature>
<evidence type="ECO:0000259" key="8">
    <source>
        <dbReference type="Pfam" id="PF00590"/>
    </source>
</evidence>
<keyword evidence="10" id="KW-1185">Reference proteome</keyword>
<evidence type="ECO:0000256" key="6">
    <source>
        <dbReference type="HAMAP-Rule" id="MF_01084"/>
    </source>
</evidence>
<dbReference type="Gene3D" id="3.40.1010.10">
    <property type="entry name" value="Cobalt-precorrin-4 Transmethylase, Domain 1"/>
    <property type="match status" value="1"/>
</dbReference>
<dbReference type="InterPro" id="IPR014777">
    <property type="entry name" value="4pyrrole_Mease_sub1"/>
</dbReference>
<gene>
    <name evidence="6" type="primary">dphB</name>
    <name evidence="9" type="ORF">LI82_08425</name>
</gene>
<dbReference type="UniPathway" id="UPA00559"/>
<comment type="function">
    <text evidence="6">S-adenosyl-L-methionine-dependent methyltransferase that catalyzes the trimethylation of the amino group of the modified target histidine residue in translation elongation factor 2 (EF-2), to form an intermediate called diphthine. The three successive methylation reactions represent the second step of diphthamide biosynthesis.</text>
</comment>
<evidence type="ECO:0000256" key="1">
    <source>
        <dbReference type="ARBA" id="ARBA00005156"/>
    </source>
</evidence>
<dbReference type="InterPro" id="IPR004551">
    <property type="entry name" value="Dphthn_synthase"/>
</dbReference>
<dbReference type="AlphaFoldDB" id="A0A099T100"/>
<evidence type="ECO:0000256" key="3">
    <source>
        <dbReference type="ARBA" id="ARBA00022603"/>
    </source>
</evidence>
<accession>A0A099T100</accession>
<dbReference type="InterPro" id="IPR014776">
    <property type="entry name" value="4pyrrole_Mease_sub2"/>
</dbReference>
<feature type="binding site" evidence="6 7">
    <location>
        <position position="9"/>
    </location>
    <ligand>
        <name>S-adenosyl-L-methionine</name>
        <dbReference type="ChEBI" id="CHEBI:59789"/>
    </ligand>
</feature>
<feature type="binding site" evidence="6 7">
    <location>
        <position position="236"/>
    </location>
    <ligand>
        <name>S-adenosyl-L-methionine</name>
        <dbReference type="ChEBI" id="CHEBI:59789"/>
    </ligand>
</feature>
<dbReference type="InterPro" id="IPR000878">
    <property type="entry name" value="4pyrrol_Mease"/>
</dbReference>
<comment type="catalytic activity">
    <reaction evidence="6">
        <text>2-[(3S)-amino-3-carboxypropyl]-L-histidyl-[translation elongation factor 2] + 3 S-adenosyl-L-methionine = diphthine-[translation elongation factor 2] + 3 S-adenosyl-L-homocysteine + 3 H(+)</text>
        <dbReference type="Rhea" id="RHEA:36415"/>
        <dbReference type="Rhea" id="RHEA-COMP:9749"/>
        <dbReference type="Rhea" id="RHEA-COMP:10172"/>
        <dbReference type="ChEBI" id="CHEBI:15378"/>
        <dbReference type="ChEBI" id="CHEBI:57856"/>
        <dbReference type="ChEBI" id="CHEBI:59789"/>
        <dbReference type="ChEBI" id="CHEBI:73995"/>
        <dbReference type="ChEBI" id="CHEBI:82696"/>
        <dbReference type="EC" id="2.1.1.98"/>
    </reaction>
</comment>
<dbReference type="NCBIfam" id="TIGR00522">
    <property type="entry name" value="dph5"/>
    <property type="match status" value="1"/>
</dbReference>
<comment type="subunit">
    <text evidence="6">Homodimer.</text>
</comment>
<evidence type="ECO:0000256" key="7">
    <source>
        <dbReference type="PIRSR" id="PIRSR036432-1"/>
    </source>
</evidence>
<comment type="caution">
    <text evidence="9">The sequence shown here is derived from an EMBL/GenBank/DDBJ whole genome shotgun (WGS) entry which is preliminary data.</text>
</comment>
<dbReference type="GO" id="GO:0032259">
    <property type="term" value="P:methylation"/>
    <property type="evidence" value="ECO:0007669"/>
    <property type="project" value="UniProtKB-KW"/>
</dbReference>
<dbReference type="PIRSF" id="PIRSF036432">
    <property type="entry name" value="Diphthine_synth"/>
    <property type="match status" value="1"/>
</dbReference>
<dbReference type="HAMAP" id="MF_01084">
    <property type="entry name" value="Diphthine_synth"/>
    <property type="match status" value="1"/>
</dbReference>
<dbReference type="Proteomes" id="UP000029859">
    <property type="component" value="Unassembled WGS sequence"/>
</dbReference>
<reference evidence="9 10" key="1">
    <citation type="submission" date="2014-09" db="EMBL/GenBank/DDBJ databases">
        <title>Draft genome sequence of an obligately methylotrophic methanogen, Methanococcoides methylutens, isolated from marine sediment.</title>
        <authorList>
            <person name="Guan Y."/>
            <person name="Ngugi D.K."/>
            <person name="Blom J."/>
            <person name="Ali S."/>
            <person name="Ferry J.G."/>
            <person name="Stingl U."/>
        </authorList>
    </citation>
    <scope>NUCLEOTIDE SEQUENCE [LARGE SCALE GENOMIC DNA]</scope>
    <source>
        <strain evidence="9 10">DSM 2657</strain>
    </source>
</reference>
<dbReference type="CDD" id="cd11647">
    <property type="entry name" value="DHP5_DphB"/>
    <property type="match status" value="1"/>
</dbReference>
<dbReference type="EC" id="2.1.1.98" evidence="6"/>
<evidence type="ECO:0000256" key="4">
    <source>
        <dbReference type="ARBA" id="ARBA00022679"/>
    </source>
</evidence>
<proteinExistence type="inferred from homology"/>
<evidence type="ECO:0000313" key="9">
    <source>
        <dbReference type="EMBL" id="KGK97788.1"/>
    </source>
</evidence>
<feature type="binding site" evidence="6 7">
    <location>
        <position position="211"/>
    </location>
    <ligand>
        <name>S-adenosyl-L-methionine</name>
        <dbReference type="ChEBI" id="CHEBI:59789"/>
    </ligand>
</feature>
<dbReference type="PANTHER" id="PTHR10882">
    <property type="entry name" value="DIPHTHINE SYNTHASE"/>
    <property type="match status" value="1"/>
</dbReference>
<keyword evidence="4 6" id="KW-0808">Transferase</keyword>
<keyword evidence="5 6" id="KW-0949">S-adenosyl-L-methionine</keyword>
<dbReference type="RefSeq" id="WP_048194855.1">
    <property type="nucleotide sequence ID" value="NZ_CAAGSM010000001.1"/>
</dbReference>
<dbReference type="PANTHER" id="PTHR10882:SF0">
    <property type="entry name" value="DIPHTHINE METHYL ESTER SYNTHASE"/>
    <property type="match status" value="1"/>
</dbReference>
<feature type="binding site" evidence="6 7">
    <location>
        <position position="85"/>
    </location>
    <ligand>
        <name>S-adenosyl-L-methionine</name>
        <dbReference type="ChEBI" id="CHEBI:59789"/>
    </ligand>
</feature>